<dbReference type="EMBL" id="LDZY01000005">
    <property type="protein sequence ID" value="KLU66270.1"/>
    <property type="molecule type" value="Genomic_DNA"/>
</dbReference>
<dbReference type="PIRSF" id="PIRSF021435">
    <property type="entry name" value="SpoIIIAB"/>
    <property type="match status" value="1"/>
</dbReference>
<protein>
    <submittedName>
        <fullName evidence="1">Stage III sporulation protein SpoAB</fullName>
    </submittedName>
</protein>
<proteinExistence type="predicted"/>
<evidence type="ECO:0000313" key="2">
    <source>
        <dbReference type="Proteomes" id="UP000036356"/>
    </source>
</evidence>
<dbReference type="Proteomes" id="UP000036356">
    <property type="component" value="Unassembled WGS sequence"/>
</dbReference>
<dbReference type="RefSeq" id="WP_047809562.1">
    <property type="nucleotide sequence ID" value="NZ_LDZY01000005.1"/>
</dbReference>
<dbReference type="STRING" id="476652.DEAC_c16690"/>
<accession>A0A0J1FS04</accession>
<gene>
    <name evidence="1" type="ORF">DEAC_c16690</name>
</gene>
<name>A0A0J1FS04_9FIRM</name>
<keyword evidence="2" id="KW-1185">Reference proteome</keyword>
<dbReference type="Pfam" id="PF09548">
    <property type="entry name" value="Spore_III_AB"/>
    <property type="match status" value="1"/>
</dbReference>
<organism evidence="1 2">
    <name type="scientific">Desulfosporosinus acididurans</name>
    <dbReference type="NCBI Taxonomy" id="476652"/>
    <lineage>
        <taxon>Bacteria</taxon>
        <taxon>Bacillati</taxon>
        <taxon>Bacillota</taxon>
        <taxon>Clostridia</taxon>
        <taxon>Eubacteriales</taxon>
        <taxon>Desulfitobacteriaceae</taxon>
        <taxon>Desulfosporosinus</taxon>
    </lineage>
</organism>
<dbReference type="AlphaFoldDB" id="A0A0J1FS04"/>
<dbReference type="PATRIC" id="fig|476652.3.peg.1724"/>
<dbReference type="InterPro" id="IPR014198">
    <property type="entry name" value="Spore_III_AB"/>
</dbReference>
<reference evidence="1 2" key="1">
    <citation type="submission" date="2015-06" db="EMBL/GenBank/DDBJ databases">
        <title>Draft genome of the moderately acidophilic sulfate reducer Candidatus Desulfosporosinus acididurans strain M1.</title>
        <authorList>
            <person name="Poehlein A."/>
            <person name="Petzsch P."/>
            <person name="Johnson B.D."/>
            <person name="Schloemann M."/>
            <person name="Daniel R."/>
            <person name="Muehling M."/>
        </authorList>
    </citation>
    <scope>NUCLEOTIDE SEQUENCE [LARGE SCALE GENOMIC DNA]</scope>
    <source>
        <strain evidence="1 2">M1</strain>
    </source>
</reference>
<comment type="caution">
    <text evidence="1">The sequence shown here is derived from an EMBL/GenBank/DDBJ whole genome shotgun (WGS) entry which is preliminary data.</text>
</comment>
<sequence>MIVFGCIVLIAGCGSMGLWLAQRVRRRPEELRGFLVALTLLETEIVWGSTPLPEAFCVLKERTSPPWQDFFSALQLRLERGESAGKAWNEEISLQRSRFCLKEEDWRVIRDIGRGLGRSDSQEQQKQLQLVLRQLSMLKDQVGLWSEKQAKMWSYLGFLCGVAGVLILI</sequence>
<evidence type="ECO:0000313" key="1">
    <source>
        <dbReference type="EMBL" id="KLU66270.1"/>
    </source>
</evidence>